<dbReference type="PANTHER" id="PTHR47190">
    <property type="entry name" value="DEHYDROGENASE, PUTATIVE-RELATED"/>
    <property type="match status" value="1"/>
</dbReference>
<dbReference type="InterPro" id="IPR001683">
    <property type="entry name" value="PX_dom"/>
</dbReference>
<dbReference type="InterPro" id="IPR053208">
    <property type="entry name" value="GMC_Oxidoreductase_CD"/>
</dbReference>
<comment type="caution">
    <text evidence="3">The sequence shown here is derived from an EMBL/GenBank/DDBJ whole genome shotgun (WGS) entry which is preliminary data.</text>
</comment>
<feature type="domain" description="PX" evidence="2">
    <location>
        <begin position="116"/>
        <end position="342"/>
    </location>
</feature>
<evidence type="ECO:0000259" key="2">
    <source>
        <dbReference type="PROSITE" id="PS50195"/>
    </source>
</evidence>
<dbReference type="SUPFAM" id="SSF64268">
    <property type="entry name" value="PX domain"/>
    <property type="match status" value="1"/>
</dbReference>
<dbReference type="Proteomes" id="UP001209570">
    <property type="component" value="Unassembled WGS sequence"/>
</dbReference>
<feature type="region of interest" description="Disordered" evidence="1">
    <location>
        <begin position="204"/>
        <end position="249"/>
    </location>
</feature>
<keyword evidence="4" id="KW-1185">Reference proteome</keyword>
<dbReference type="AlphaFoldDB" id="A0AAD5Q7F9"/>
<accession>A0AAD5Q7F9</accession>
<protein>
    <recommendedName>
        <fullName evidence="2">PX domain-containing protein</fullName>
    </recommendedName>
</protein>
<gene>
    <name evidence="3" type="ORF">P43SY_002963</name>
</gene>
<feature type="compositionally biased region" description="Low complexity" evidence="1">
    <location>
        <begin position="62"/>
        <end position="76"/>
    </location>
</feature>
<dbReference type="PROSITE" id="PS50195">
    <property type="entry name" value="PX"/>
    <property type="match status" value="1"/>
</dbReference>
<evidence type="ECO:0000256" key="1">
    <source>
        <dbReference type="SAM" id="MobiDB-lite"/>
    </source>
</evidence>
<feature type="compositionally biased region" description="Basic and acidic residues" evidence="1">
    <location>
        <begin position="91"/>
        <end position="101"/>
    </location>
</feature>
<dbReference type="PANTHER" id="PTHR47190:SF2">
    <property type="entry name" value="CELLOBIOSE DEHYDROGENASE (AFU_ORTHOLOGUE AFUA_2G17620)"/>
    <property type="match status" value="1"/>
</dbReference>
<dbReference type="Gene3D" id="3.30.1520.10">
    <property type="entry name" value="Phox-like domain"/>
    <property type="match status" value="1"/>
</dbReference>
<evidence type="ECO:0000313" key="3">
    <source>
        <dbReference type="EMBL" id="KAJ0395387.1"/>
    </source>
</evidence>
<dbReference type="CDD" id="cd06093">
    <property type="entry name" value="PX_domain"/>
    <property type="match status" value="1"/>
</dbReference>
<dbReference type="EMBL" id="JAKCXM010000348">
    <property type="protein sequence ID" value="KAJ0395387.1"/>
    <property type="molecule type" value="Genomic_DNA"/>
</dbReference>
<feature type="region of interest" description="Disordered" evidence="1">
    <location>
        <begin position="14"/>
        <end position="104"/>
    </location>
</feature>
<reference evidence="3" key="1">
    <citation type="submission" date="2021-12" db="EMBL/GenBank/DDBJ databases">
        <title>Prjna785345.</title>
        <authorList>
            <person name="Rujirawat T."/>
            <person name="Krajaejun T."/>
        </authorList>
    </citation>
    <scope>NUCLEOTIDE SEQUENCE</scope>
    <source>
        <strain evidence="3">Pi057C3</strain>
    </source>
</reference>
<evidence type="ECO:0000313" key="4">
    <source>
        <dbReference type="Proteomes" id="UP001209570"/>
    </source>
</evidence>
<organism evidence="3 4">
    <name type="scientific">Pythium insidiosum</name>
    <name type="common">Pythiosis disease agent</name>
    <dbReference type="NCBI Taxonomy" id="114742"/>
    <lineage>
        <taxon>Eukaryota</taxon>
        <taxon>Sar</taxon>
        <taxon>Stramenopiles</taxon>
        <taxon>Oomycota</taxon>
        <taxon>Peronosporomycetes</taxon>
        <taxon>Pythiales</taxon>
        <taxon>Pythiaceae</taxon>
        <taxon>Pythium</taxon>
    </lineage>
</organism>
<proteinExistence type="predicted"/>
<name>A0AAD5Q7F9_PYTIN</name>
<dbReference type="GO" id="GO:0035091">
    <property type="term" value="F:phosphatidylinositol binding"/>
    <property type="evidence" value="ECO:0007669"/>
    <property type="project" value="InterPro"/>
</dbReference>
<dbReference type="InterPro" id="IPR036871">
    <property type="entry name" value="PX_dom_sf"/>
</dbReference>
<sequence>MNVLVLPTVPCALPPPRDLVLMSPPRGSPPKIGDAAQPSPASAFFGPLDTPMAVSPKPLVTSARTSSNRSSGRSSSFVPTLSSELVQPPASDERDHERQRCDSTNNEARLSICSTSGVVYETVVVVGHFHGSDNVVYYLLEVRSWETPLDGYVIRRRYNDFKQFHRKLAECMPTSGAVRTGMTIVEAPFGRYTSLLCSALPSGARETSPLWSPPRERRGSLTGLRSHGVHEDASEAPTDSSESDTRQSAPAIVVPSSVRPSWNYSTSNVTLPFEGVEFDRTGRPVLPPLPPGGVSSFFTTREMLIKHRIQKFNKILAAVLSDTSTEVSALLGQFIQDNPSAQRTYVSLAQYAPMQMPINMERMARRRAMSNGKKAMREQLAPAAS</sequence>